<reference evidence="3" key="1">
    <citation type="submission" date="2022-07" db="EMBL/GenBank/DDBJ databases">
        <title>Complete genome of CX2.</title>
        <authorList>
            <person name="Cao G."/>
        </authorList>
    </citation>
    <scope>NUCLEOTIDE SEQUENCE</scope>
    <source>
        <strain evidence="3">CX2</strain>
    </source>
</reference>
<keyword evidence="4" id="KW-1185">Reference proteome</keyword>
<dbReference type="CDD" id="cd00761">
    <property type="entry name" value="Glyco_tranf_GTA_type"/>
    <property type="match status" value="1"/>
</dbReference>
<dbReference type="EMBL" id="CP101462">
    <property type="protein sequence ID" value="UTT43516.1"/>
    <property type="molecule type" value="Genomic_DNA"/>
</dbReference>
<dbReference type="Pfam" id="PF00535">
    <property type="entry name" value="Glycos_transf_2"/>
    <property type="match status" value="1"/>
</dbReference>
<accession>A0ABY5FPZ8</accession>
<name>A0ABY5FPZ8_9BACL</name>
<gene>
    <name evidence="3" type="ORF">NMQ00_03170</name>
</gene>
<dbReference type="PANTHER" id="PTHR22916:SF3">
    <property type="entry name" value="UDP-GLCNAC:BETAGAL BETA-1,3-N-ACETYLGLUCOSAMINYLTRANSFERASE-LIKE PROTEIN 1"/>
    <property type="match status" value="1"/>
</dbReference>
<sequence>MKKENIPTLFVFENEKMAKLLQKGKMTVYYSGKNNLVSIIMPTYNCANYILDTILSVQAQSYKDWELIIIDDCSTDKTEEIIKNVIRKESRIKYFKLLSNSGAAVARNEGVKKATGEYIAFIDSDDLWHENKLSVQVNFMKQNESVFSCTSYNKIGENGSDLGKTVVPKKVYYRWDLLKNCPGNSTVIYNASKLGKHFIEPIKKRNDYLMWLKVIRKAEKLDGIQEVLGSHRLRDDSLSSSKMSLIRFHWDIYRKIEHLSLYKSCYLMIYWMTKGISQKLNKF</sequence>
<dbReference type="Proteomes" id="UP001060325">
    <property type="component" value="Chromosome"/>
</dbReference>
<dbReference type="InterPro" id="IPR029044">
    <property type="entry name" value="Nucleotide-diphossugar_trans"/>
</dbReference>
<evidence type="ECO:0000313" key="3">
    <source>
        <dbReference type="EMBL" id="UTT43516.1"/>
    </source>
</evidence>
<evidence type="ECO:0000259" key="2">
    <source>
        <dbReference type="Pfam" id="PF00535"/>
    </source>
</evidence>
<dbReference type="InterPro" id="IPR001173">
    <property type="entry name" value="Glyco_trans_2-like"/>
</dbReference>
<proteinExistence type="inferred from homology"/>
<organism evidence="3 4">
    <name type="scientific">Exiguobacterium aurantiacum</name>
    <dbReference type="NCBI Taxonomy" id="33987"/>
    <lineage>
        <taxon>Bacteria</taxon>
        <taxon>Bacillati</taxon>
        <taxon>Bacillota</taxon>
        <taxon>Bacilli</taxon>
        <taxon>Bacillales</taxon>
        <taxon>Bacillales Family XII. Incertae Sedis</taxon>
        <taxon>Exiguobacterium</taxon>
    </lineage>
</organism>
<dbReference type="PANTHER" id="PTHR22916">
    <property type="entry name" value="GLYCOSYLTRANSFERASE"/>
    <property type="match status" value="1"/>
</dbReference>
<comment type="similarity">
    <text evidence="1">Belongs to the glycosyltransferase 2 family.</text>
</comment>
<evidence type="ECO:0000256" key="1">
    <source>
        <dbReference type="ARBA" id="ARBA00006739"/>
    </source>
</evidence>
<protein>
    <submittedName>
        <fullName evidence="3">Glycosyltransferase</fullName>
    </submittedName>
</protein>
<evidence type="ECO:0000313" key="4">
    <source>
        <dbReference type="Proteomes" id="UP001060325"/>
    </source>
</evidence>
<dbReference type="Gene3D" id="3.90.550.10">
    <property type="entry name" value="Spore Coat Polysaccharide Biosynthesis Protein SpsA, Chain A"/>
    <property type="match status" value="1"/>
</dbReference>
<dbReference type="SUPFAM" id="SSF53448">
    <property type="entry name" value="Nucleotide-diphospho-sugar transferases"/>
    <property type="match status" value="1"/>
</dbReference>
<feature type="domain" description="Glycosyltransferase 2-like" evidence="2">
    <location>
        <begin position="38"/>
        <end position="161"/>
    </location>
</feature>
<dbReference type="RefSeq" id="WP_255177895.1">
    <property type="nucleotide sequence ID" value="NZ_CP101462.1"/>
</dbReference>